<keyword evidence="5" id="KW-0997">Cell inner membrane</keyword>
<keyword evidence="10 12" id="KW-0472">Membrane</keyword>
<dbReference type="EMBL" id="PYAL01000001">
    <property type="protein sequence ID" value="RXN92675.1"/>
    <property type="molecule type" value="Genomic_DNA"/>
</dbReference>
<feature type="transmembrane region" description="Helical" evidence="12">
    <location>
        <begin position="314"/>
        <end position="333"/>
    </location>
</feature>
<evidence type="ECO:0000313" key="14">
    <source>
        <dbReference type="Proteomes" id="UP000290849"/>
    </source>
</evidence>
<keyword evidence="6 12" id="KW-0812">Transmembrane</keyword>
<keyword evidence="3" id="KW-0813">Transport</keyword>
<sequence length="339" mass="37484">MTLPAAQSRLLSLSAGPGGLICAFRFQPDTAPVRLNWHEVQGAPPPESGAFHWIHAKTADSRIQDWLEHGADVPEEARAFLAGRDTRPCLHVSEEGVHGLLVDLKMDSEADDAEKGVLHFFMNDGLLITVRTRALQSTDRLRRRVEDGRSYGCTAALLGDLVECLAEGYAARLEMLTDEVDDIEASVLSDRRERDRGALSSVRRQLAELRRQVHPERHMLGRLPALRHAWAEPQALDHLAEGVDTLGHLSASIESLYERAKLLQEEIAAQMSEEMNRNLLVLSVLTAMLMPATLLSGIFGMNVADLPGLQTPGAFWWVLGVMVALGLATLGFLKRLRLW</sequence>
<feature type="transmembrane region" description="Helical" evidence="12">
    <location>
        <begin position="279"/>
        <end position="302"/>
    </location>
</feature>
<evidence type="ECO:0000256" key="9">
    <source>
        <dbReference type="ARBA" id="ARBA00023065"/>
    </source>
</evidence>
<dbReference type="Gene3D" id="1.20.58.340">
    <property type="entry name" value="Magnesium transport protein CorA, transmembrane region"/>
    <property type="match status" value="2"/>
</dbReference>
<keyword evidence="7" id="KW-0862">Zinc</keyword>
<feature type="coiled-coil region" evidence="11">
    <location>
        <begin position="166"/>
        <end position="212"/>
    </location>
</feature>
<comment type="subcellular location">
    <subcellularLocation>
        <location evidence="1">Cell membrane</location>
        <topology evidence="1">Multi-pass membrane protein</topology>
    </subcellularLocation>
</comment>
<comment type="caution">
    <text evidence="13">The sequence shown here is derived from an EMBL/GenBank/DDBJ whole genome shotgun (WGS) entry which is preliminary data.</text>
</comment>
<comment type="similarity">
    <text evidence="2">Belongs to the CorA metal ion transporter (MIT) (TC 1.A.35) family.</text>
</comment>
<gene>
    <name evidence="13" type="ORF">C7R54_02665</name>
</gene>
<dbReference type="RefSeq" id="WP_129148635.1">
    <property type="nucleotide sequence ID" value="NZ_JBHSDO010000006.1"/>
</dbReference>
<proteinExistence type="inferred from homology"/>
<dbReference type="AlphaFoldDB" id="A0A4Q1HRK9"/>
<organism evidence="13 14">
    <name type="scientific">Achromobacter aloeverae</name>
    <dbReference type="NCBI Taxonomy" id="1750518"/>
    <lineage>
        <taxon>Bacteria</taxon>
        <taxon>Pseudomonadati</taxon>
        <taxon>Pseudomonadota</taxon>
        <taxon>Betaproteobacteria</taxon>
        <taxon>Burkholderiales</taxon>
        <taxon>Alcaligenaceae</taxon>
        <taxon>Achromobacter</taxon>
    </lineage>
</organism>
<evidence type="ECO:0000256" key="4">
    <source>
        <dbReference type="ARBA" id="ARBA00022475"/>
    </source>
</evidence>
<name>A0A4Q1HRK9_9BURK</name>
<evidence type="ECO:0000256" key="7">
    <source>
        <dbReference type="ARBA" id="ARBA00022833"/>
    </source>
</evidence>
<evidence type="ECO:0000256" key="11">
    <source>
        <dbReference type="SAM" id="Coils"/>
    </source>
</evidence>
<keyword evidence="4" id="KW-1003">Cell membrane</keyword>
<evidence type="ECO:0000256" key="2">
    <source>
        <dbReference type="ARBA" id="ARBA00009765"/>
    </source>
</evidence>
<dbReference type="GO" id="GO:0015087">
    <property type="term" value="F:cobalt ion transmembrane transporter activity"/>
    <property type="evidence" value="ECO:0007669"/>
    <property type="project" value="TreeGrafter"/>
</dbReference>
<accession>A0A4Q1HRK9</accession>
<evidence type="ECO:0000256" key="1">
    <source>
        <dbReference type="ARBA" id="ARBA00004651"/>
    </source>
</evidence>
<dbReference type="Proteomes" id="UP000290849">
    <property type="component" value="Unassembled WGS sequence"/>
</dbReference>
<dbReference type="InterPro" id="IPR045861">
    <property type="entry name" value="CorA_cytoplasmic_dom"/>
</dbReference>
<evidence type="ECO:0000256" key="5">
    <source>
        <dbReference type="ARBA" id="ARBA00022519"/>
    </source>
</evidence>
<dbReference type="Gene3D" id="3.30.460.20">
    <property type="entry name" value="CorA soluble domain-like"/>
    <property type="match status" value="1"/>
</dbReference>
<dbReference type="GO" id="GO:0015095">
    <property type="term" value="F:magnesium ion transmembrane transporter activity"/>
    <property type="evidence" value="ECO:0007669"/>
    <property type="project" value="TreeGrafter"/>
</dbReference>
<reference evidence="13 14" key="1">
    <citation type="journal article" date="2017" name="Int. J. Syst. Evol. Microbiol.">
        <title>Achromobacter aloeverae sp. nov., isolated from the root of Aloe vera (L.) Burm.f.</title>
        <authorList>
            <person name="Kuncharoen N."/>
            <person name="Muramatsu Y."/>
            <person name="Shibata C."/>
            <person name="Kamakura Y."/>
            <person name="Nakagawa Y."/>
            <person name="Tanasupawat S."/>
        </authorList>
    </citation>
    <scope>NUCLEOTIDE SEQUENCE [LARGE SCALE GENOMIC DNA]</scope>
    <source>
        <strain evidence="13 14">AVA-1</strain>
    </source>
</reference>
<dbReference type="PANTHER" id="PTHR46494">
    <property type="entry name" value="CORA FAMILY METAL ION TRANSPORTER (EUROFUNG)"/>
    <property type="match status" value="1"/>
</dbReference>
<keyword evidence="14" id="KW-1185">Reference proteome</keyword>
<dbReference type="GO" id="GO:0005886">
    <property type="term" value="C:plasma membrane"/>
    <property type="evidence" value="ECO:0007669"/>
    <property type="project" value="UniProtKB-SubCell"/>
</dbReference>
<dbReference type="GO" id="GO:0050897">
    <property type="term" value="F:cobalt ion binding"/>
    <property type="evidence" value="ECO:0007669"/>
    <property type="project" value="TreeGrafter"/>
</dbReference>
<evidence type="ECO:0000256" key="8">
    <source>
        <dbReference type="ARBA" id="ARBA00022989"/>
    </source>
</evidence>
<evidence type="ECO:0000256" key="12">
    <source>
        <dbReference type="SAM" id="Phobius"/>
    </source>
</evidence>
<dbReference type="PANTHER" id="PTHR46494:SF3">
    <property type="entry name" value="ZINC TRANSPORT PROTEIN ZNTB"/>
    <property type="match status" value="1"/>
</dbReference>
<protein>
    <submittedName>
        <fullName evidence="13">Mg2+/Co2+ transporter</fullName>
    </submittedName>
</protein>
<keyword evidence="11" id="KW-0175">Coiled coil</keyword>
<dbReference type="InterPro" id="IPR002523">
    <property type="entry name" value="MgTranspt_CorA/ZnTranspt_ZntB"/>
</dbReference>
<evidence type="ECO:0000256" key="10">
    <source>
        <dbReference type="ARBA" id="ARBA00023136"/>
    </source>
</evidence>
<evidence type="ECO:0000313" key="13">
    <source>
        <dbReference type="EMBL" id="RXN92675.1"/>
    </source>
</evidence>
<dbReference type="OrthoDB" id="9803484at2"/>
<evidence type="ECO:0000256" key="3">
    <source>
        <dbReference type="ARBA" id="ARBA00022448"/>
    </source>
</evidence>
<keyword evidence="9" id="KW-0406">Ion transport</keyword>
<dbReference type="InterPro" id="IPR045863">
    <property type="entry name" value="CorA_TM1_TM2"/>
</dbReference>
<keyword evidence="8 12" id="KW-1133">Transmembrane helix</keyword>
<dbReference type="Pfam" id="PF01544">
    <property type="entry name" value="CorA"/>
    <property type="match status" value="1"/>
</dbReference>
<dbReference type="GO" id="GO:0000287">
    <property type="term" value="F:magnesium ion binding"/>
    <property type="evidence" value="ECO:0007669"/>
    <property type="project" value="TreeGrafter"/>
</dbReference>
<evidence type="ECO:0000256" key="6">
    <source>
        <dbReference type="ARBA" id="ARBA00022692"/>
    </source>
</evidence>
<dbReference type="SUPFAM" id="SSF143865">
    <property type="entry name" value="CorA soluble domain-like"/>
    <property type="match status" value="1"/>
</dbReference>
<dbReference type="SUPFAM" id="SSF144083">
    <property type="entry name" value="Magnesium transport protein CorA, transmembrane region"/>
    <property type="match status" value="1"/>
</dbReference>